<dbReference type="OrthoDB" id="1743443at2759"/>
<evidence type="ECO:0000313" key="3">
    <source>
        <dbReference type="Proteomes" id="UP000257109"/>
    </source>
</evidence>
<evidence type="ECO:0000313" key="2">
    <source>
        <dbReference type="EMBL" id="RDX64050.1"/>
    </source>
</evidence>
<feature type="domain" description="DUF7745" evidence="1">
    <location>
        <begin position="55"/>
        <end position="238"/>
    </location>
</feature>
<feature type="non-terminal residue" evidence="2">
    <location>
        <position position="1"/>
    </location>
</feature>
<sequence length="238" mass="27382">MIGSIACMGGVSAWLRSSQPEPLVAGCELGWTCNERIGHPIQARAPDIQSLRYWSSCLKGQWCRAFEKTHGNFLRILDIETQLEALEALVQYYDPPARCFTFRDFQLAPTLEEYERLLGLPLTKSAQYFHQDQPPSWAMIAGLLRVPEAEMAKAKRNRNDLEGLPKVYLEQRLCQLQEEEEWPAVMDVLVLLLYGILLFPQVEDFVDLIAIKVFMAERDRWENPTMAVLANTYYTLNH</sequence>
<dbReference type="InterPro" id="IPR056647">
    <property type="entry name" value="DUF7745"/>
</dbReference>
<gene>
    <name evidence="2" type="ORF">CR513_57435</name>
</gene>
<comment type="caution">
    <text evidence="2">The sequence shown here is derived from an EMBL/GenBank/DDBJ whole genome shotgun (WGS) entry which is preliminary data.</text>
</comment>
<dbReference type="Proteomes" id="UP000257109">
    <property type="component" value="Unassembled WGS sequence"/>
</dbReference>
<dbReference type="AlphaFoldDB" id="A0A371EDC9"/>
<dbReference type="Pfam" id="PF24924">
    <property type="entry name" value="DUF7745"/>
    <property type="match status" value="1"/>
</dbReference>
<dbReference type="PANTHER" id="PTHR48154">
    <property type="entry name" value="PROTEIN, PUTATIVE-RELATED"/>
    <property type="match status" value="1"/>
</dbReference>
<dbReference type="EMBL" id="QJKJ01014575">
    <property type="protein sequence ID" value="RDX64050.1"/>
    <property type="molecule type" value="Genomic_DNA"/>
</dbReference>
<evidence type="ECO:0000259" key="1">
    <source>
        <dbReference type="Pfam" id="PF24924"/>
    </source>
</evidence>
<organism evidence="2 3">
    <name type="scientific">Mucuna pruriens</name>
    <name type="common">Velvet bean</name>
    <name type="synonym">Dolichos pruriens</name>
    <dbReference type="NCBI Taxonomy" id="157652"/>
    <lineage>
        <taxon>Eukaryota</taxon>
        <taxon>Viridiplantae</taxon>
        <taxon>Streptophyta</taxon>
        <taxon>Embryophyta</taxon>
        <taxon>Tracheophyta</taxon>
        <taxon>Spermatophyta</taxon>
        <taxon>Magnoliopsida</taxon>
        <taxon>eudicotyledons</taxon>
        <taxon>Gunneridae</taxon>
        <taxon>Pentapetalae</taxon>
        <taxon>rosids</taxon>
        <taxon>fabids</taxon>
        <taxon>Fabales</taxon>
        <taxon>Fabaceae</taxon>
        <taxon>Papilionoideae</taxon>
        <taxon>50 kb inversion clade</taxon>
        <taxon>NPAAA clade</taxon>
        <taxon>indigoferoid/millettioid clade</taxon>
        <taxon>Phaseoleae</taxon>
        <taxon>Mucuna</taxon>
    </lineage>
</organism>
<keyword evidence="3" id="KW-1185">Reference proteome</keyword>
<accession>A0A371EDC9</accession>
<dbReference type="PANTHER" id="PTHR48154:SF1">
    <property type="entry name" value="PROTEIN, PUTATIVE-RELATED"/>
    <property type="match status" value="1"/>
</dbReference>
<name>A0A371EDC9_MUCPR</name>
<protein>
    <recommendedName>
        <fullName evidence="1">DUF7745 domain-containing protein</fullName>
    </recommendedName>
</protein>
<reference evidence="2" key="1">
    <citation type="submission" date="2018-05" db="EMBL/GenBank/DDBJ databases">
        <title>Draft genome of Mucuna pruriens seed.</title>
        <authorList>
            <person name="Nnadi N.E."/>
            <person name="Vos R."/>
            <person name="Hasami M.H."/>
            <person name="Devisetty U.K."/>
            <person name="Aguiy J.C."/>
        </authorList>
    </citation>
    <scope>NUCLEOTIDE SEQUENCE [LARGE SCALE GENOMIC DNA]</scope>
    <source>
        <strain evidence="2">JCA_2017</strain>
    </source>
</reference>
<proteinExistence type="predicted"/>